<dbReference type="EMBL" id="JAUTXU010000104">
    <property type="protein sequence ID" value="KAK3708053.1"/>
    <property type="molecule type" value="Genomic_DNA"/>
</dbReference>
<proteinExistence type="predicted"/>
<reference evidence="1" key="1">
    <citation type="submission" date="2023-07" db="EMBL/GenBank/DDBJ databases">
        <title>Black Yeasts Isolated from many extreme environments.</title>
        <authorList>
            <person name="Coleine C."/>
            <person name="Stajich J.E."/>
            <person name="Selbmann L."/>
        </authorList>
    </citation>
    <scope>NUCLEOTIDE SEQUENCE</scope>
    <source>
        <strain evidence="1">CCFEE 5714</strain>
    </source>
</reference>
<dbReference type="Proteomes" id="UP001281147">
    <property type="component" value="Unassembled WGS sequence"/>
</dbReference>
<evidence type="ECO:0000313" key="2">
    <source>
        <dbReference type="Proteomes" id="UP001281147"/>
    </source>
</evidence>
<organism evidence="1 2">
    <name type="scientific">Vermiconidia calcicola</name>
    <dbReference type="NCBI Taxonomy" id="1690605"/>
    <lineage>
        <taxon>Eukaryota</taxon>
        <taxon>Fungi</taxon>
        <taxon>Dikarya</taxon>
        <taxon>Ascomycota</taxon>
        <taxon>Pezizomycotina</taxon>
        <taxon>Dothideomycetes</taxon>
        <taxon>Dothideomycetidae</taxon>
        <taxon>Mycosphaerellales</taxon>
        <taxon>Extremaceae</taxon>
        <taxon>Vermiconidia</taxon>
    </lineage>
</organism>
<protein>
    <submittedName>
        <fullName evidence="1">Uncharacterized protein</fullName>
    </submittedName>
</protein>
<accession>A0ACC3N1C8</accession>
<comment type="caution">
    <text evidence="1">The sequence shown here is derived from an EMBL/GenBank/DDBJ whole genome shotgun (WGS) entry which is preliminary data.</text>
</comment>
<gene>
    <name evidence="1" type="ORF">LTR37_011746</name>
</gene>
<name>A0ACC3N1C8_9PEZI</name>
<keyword evidence="2" id="KW-1185">Reference proteome</keyword>
<evidence type="ECO:0000313" key="1">
    <source>
        <dbReference type="EMBL" id="KAK3708053.1"/>
    </source>
</evidence>
<sequence length="149" mass="17345">MLSSQQLGEISLNELVNISIPEHSTRRQPIDFSETSFDVVDILGYRADYNGLSEYKVRWKPVRMRKVDIPYGIIHGQPLWYDIASAYQAQDNIDRVHVVWKDTWVQAENVQDCGAMIHNFWISMFMNTSEERAMTSVVDGVLYLRKEDD</sequence>